<dbReference type="InterPro" id="IPR057226">
    <property type="entry name" value="DUF7904"/>
</dbReference>
<feature type="compositionally biased region" description="Low complexity" evidence="1">
    <location>
        <begin position="130"/>
        <end position="142"/>
    </location>
</feature>
<dbReference type="GO" id="GO:0005737">
    <property type="term" value="C:cytoplasm"/>
    <property type="evidence" value="ECO:0007669"/>
    <property type="project" value="TreeGrafter"/>
</dbReference>
<protein>
    <recommendedName>
        <fullName evidence="6">DUF4045 domain-containing protein</fullName>
    </recommendedName>
</protein>
<feature type="compositionally biased region" description="Polar residues" evidence="1">
    <location>
        <begin position="305"/>
        <end position="325"/>
    </location>
</feature>
<feature type="compositionally biased region" description="Low complexity" evidence="1">
    <location>
        <begin position="988"/>
        <end position="1001"/>
    </location>
</feature>
<gene>
    <name evidence="4" type="ORF">QBC35DRAFT_491414</name>
</gene>
<feature type="compositionally biased region" description="Basic residues" evidence="1">
    <location>
        <begin position="845"/>
        <end position="856"/>
    </location>
</feature>
<dbReference type="GO" id="GO:0051016">
    <property type="term" value="P:barbed-end actin filament capping"/>
    <property type="evidence" value="ECO:0007669"/>
    <property type="project" value="TreeGrafter"/>
</dbReference>
<feature type="compositionally biased region" description="Basic and acidic residues" evidence="1">
    <location>
        <begin position="582"/>
        <end position="593"/>
    </location>
</feature>
<feature type="domain" description="DUF7904" evidence="3">
    <location>
        <begin position="1379"/>
        <end position="1478"/>
    </location>
</feature>
<dbReference type="SUPFAM" id="SSF55753">
    <property type="entry name" value="Actin depolymerizing proteins"/>
    <property type="match status" value="3"/>
</dbReference>
<proteinExistence type="predicted"/>
<feature type="compositionally biased region" description="Basic and acidic residues" evidence="1">
    <location>
        <begin position="116"/>
        <end position="128"/>
    </location>
</feature>
<dbReference type="PRINTS" id="PR00597">
    <property type="entry name" value="GELSOLIN"/>
</dbReference>
<dbReference type="PANTHER" id="PTHR11977:SF133">
    <property type="entry name" value="DUF4045 DOMAIN-CONTAINING PROTEIN"/>
    <property type="match status" value="1"/>
</dbReference>
<accession>A0AAN7ALS6</accession>
<feature type="compositionally biased region" description="Pro residues" evidence="1">
    <location>
        <begin position="1314"/>
        <end position="1324"/>
    </location>
</feature>
<feature type="compositionally biased region" description="Low complexity" evidence="1">
    <location>
        <begin position="820"/>
        <end position="832"/>
    </location>
</feature>
<feature type="compositionally biased region" description="Basic and acidic residues" evidence="1">
    <location>
        <begin position="905"/>
        <end position="928"/>
    </location>
</feature>
<dbReference type="Pfam" id="PF25480">
    <property type="entry name" value="DUF7904"/>
    <property type="match status" value="1"/>
</dbReference>
<keyword evidence="5" id="KW-1185">Reference proteome</keyword>
<feature type="compositionally biased region" description="Basic and acidic residues" evidence="1">
    <location>
        <begin position="403"/>
        <end position="420"/>
    </location>
</feature>
<feature type="compositionally biased region" description="Polar residues" evidence="1">
    <location>
        <begin position="52"/>
        <end position="64"/>
    </location>
</feature>
<name>A0AAN7ALS6_9PEZI</name>
<dbReference type="Proteomes" id="UP001302126">
    <property type="component" value="Unassembled WGS sequence"/>
</dbReference>
<dbReference type="InterPro" id="IPR025118">
    <property type="entry name" value="DUF4045"/>
</dbReference>
<dbReference type="GO" id="GO:0051015">
    <property type="term" value="F:actin filament binding"/>
    <property type="evidence" value="ECO:0007669"/>
    <property type="project" value="InterPro"/>
</dbReference>
<feature type="compositionally biased region" description="Basic and acidic residues" evidence="1">
    <location>
        <begin position="656"/>
        <end position="680"/>
    </location>
</feature>
<reference evidence="4" key="2">
    <citation type="submission" date="2023-05" db="EMBL/GenBank/DDBJ databases">
        <authorList>
            <consortium name="Lawrence Berkeley National Laboratory"/>
            <person name="Steindorff A."/>
            <person name="Hensen N."/>
            <person name="Bonometti L."/>
            <person name="Westerberg I."/>
            <person name="Brannstrom I.O."/>
            <person name="Guillou S."/>
            <person name="Cros-Aarteil S."/>
            <person name="Calhoun S."/>
            <person name="Haridas S."/>
            <person name="Kuo A."/>
            <person name="Mondo S."/>
            <person name="Pangilinan J."/>
            <person name="Riley R."/>
            <person name="Labutti K."/>
            <person name="Andreopoulos B."/>
            <person name="Lipzen A."/>
            <person name="Chen C."/>
            <person name="Yanf M."/>
            <person name="Daum C."/>
            <person name="Ng V."/>
            <person name="Clum A."/>
            <person name="Ohm R."/>
            <person name="Martin F."/>
            <person name="Silar P."/>
            <person name="Natvig D."/>
            <person name="Lalanne C."/>
            <person name="Gautier V."/>
            <person name="Ament-Velasquez S.L."/>
            <person name="Kruys A."/>
            <person name="Hutchinson M.I."/>
            <person name="Powell A.J."/>
            <person name="Barry K."/>
            <person name="Miller A.N."/>
            <person name="Grigoriev I.V."/>
            <person name="Debuchy R."/>
            <person name="Gladieux P."/>
            <person name="Thoren M.H."/>
            <person name="Johannesson H."/>
        </authorList>
    </citation>
    <scope>NUCLEOTIDE SEQUENCE</scope>
    <source>
        <strain evidence="4">PSN309</strain>
    </source>
</reference>
<feature type="region of interest" description="Disordered" evidence="1">
    <location>
        <begin position="626"/>
        <end position="1061"/>
    </location>
</feature>
<evidence type="ECO:0000313" key="5">
    <source>
        <dbReference type="Proteomes" id="UP001302126"/>
    </source>
</evidence>
<feature type="compositionally biased region" description="Basic and acidic residues" evidence="1">
    <location>
        <begin position="953"/>
        <end position="963"/>
    </location>
</feature>
<evidence type="ECO:0000313" key="4">
    <source>
        <dbReference type="EMBL" id="KAK4190120.1"/>
    </source>
</evidence>
<feature type="compositionally biased region" description="Low complexity" evidence="1">
    <location>
        <begin position="1145"/>
        <end position="1155"/>
    </location>
</feature>
<dbReference type="GO" id="GO:0005546">
    <property type="term" value="F:phosphatidylinositol-4,5-bisphosphate binding"/>
    <property type="evidence" value="ECO:0007669"/>
    <property type="project" value="TreeGrafter"/>
</dbReference>
<evidence type="ECO:0008006" key="6">
    <source>
        <dbReference type="Google" id="ProtNLM"/>
    </source>
</evidence>
<dbReference type="PANTHER" id="PTHR11977">
    <property type="entry name" value="VILLIN"/>
    <property type="match status" value="1"/>
</dbReference>
<feature type="compositionally biased region" description="Pro residues" evidence="1">
    <location>
        <begin position="719"/>
        <end position="729"/>
    </location>
</feature>
<feature type="region of interest" description="Disordered" evidence="1">
    <location>
        <begin position="1"/>
        <end position="537"/>
    </location>
</feature>
<comment type="caution">
    <text evidence="4">The sequence shown here is derived from an EMBL/GenBank/DDBJ whole genome shotgun (WGS) entry which is preliminary data.</text>
</comment>
<dbReference type="GO" id="GO:0051014">
    <property type="term" value="P:actin filament severing"/>
    <property type="evidence" value="ECO:0007669"/>
    <property type="project" value="TreeGrafter"/>
</dbReference>
<feature type="region of interest" description="Disordered" evidence="1">
    <location>
        <begin position="1723"/>
        <end position="1743"/>
    </location>
</feature>
<feature type="region of interest" description="Disordered" evidence="1">
    <location>
        <begin position="550"/>
        <end position="593"/>
    </location>
</feature>
<evidence type="ECO:0000259" key="3">
    <source>
        <dbReference type="Pfam" id="PF25480"/>
    </source>
</evidence>
<dbReference type="EMBL" id="MU864369">
    <property type="protein sequence ID" value="KAK4190120.1"/>
    <property type="molecule type" value="Genomic_DNA"/>
</dbReference>
<sequence length="1763" mass="189948">MSDEVSDFLRSVELLKGKREEEDEARSRELEEKIMQEKEERRARRAERARSISPQKSSPANTPSPAAHRIGLPSTASDGISLPAFDFERSGSPLPRAVSSLDTMDTAADYSSSPTKENEAPFDSDIKRTSVVSNSNSIGVGSARSPLPWQRRPRSQTMDRTKARPLSMVAAENAARNSPNLPEPVEQAVETASPAASEESFSRDQIAQSLAGKDPSWFRQTADPGRGSGAFRKSQVEDQDTTDVSAIRTQLPGMSRRMSMVEPVRESIRPESQTLPKLGLGSPLPILSAQRLDPPSGDGAADIETSPTNRHSIASPGRTSSTRPVSPTKGMGGFVQSAMMKRSDSVKRWSVNSPGGLQRADTVLLSPKASPRPQSMLSRENSAIPTSRPTSRHGTEEQEQDPEPEKKEEEAEAKPEPEAEPREEEIPAGAKTPTRTARAEFEDTSLPISPSKTMDPRRWSPTKSSSWLEAALNKPESPKAKPAAPSASTQPAWMLELNKAKAQKGGSVSGDIPRSPSFLKKTEVKTGGLMRSTPMGASLKPSALSAFTAAPPVGASEKPPVGGFRNTLRKASPTNETFEESAESKIKPEAPVKPDFRANLKHRSPELNKSSQPVDELKTVFGSLRRTRTQNYVPPDELKDNILRGKSGLNNTGGPKKSERKDEFKEAILKKKDDFRKSQIEGRGVSVTREPSNASDKSLPEGLAKSFEISRRATVSKPAPAPASAPTPDTPLATTNSNRSSYFSTNSSKPEASTPLASRFSPEVEKPPVLESITAAAAPKTLPGKIGSRVGGGGLADRFNPGLANLIARGPLAASGPAQSPESEGSGAAATEEPTKPGPQLTHITKNRARGPKRKAPTSVAQAVQSPEEKEAAASREAAKSPISPPPIEKPVTSPKPSRLAAAAEPEKPDVSAKTEKPVTSPKPERFATPKTDTASLLNRRKSVAEIISLVDSSKRYSKEESKPTGQPIALVGSPSVKTRPRSPTKVQEQAAALAALNQQAPRPAETESPSTPALVRTRSRSPTKVDERAAALAALAAKNEQKAEEPAASTPIRTRPRSTTVADQIAALAAKAQQESKVAAEEPAASTPGLVRTRSRSPTKVDERAAALAALSANSPQKEEEPAVSTPIRNRPRSTTKSIHDQVAALAAKAQEPAAAEEEVTPAAASPKKLDLKRMSVFLDQQQAPATPQPEPTKAPSPAKDRFNGLASPEPLLPRSASPSKDGFSGLASPSIGKHLIDDKPQLQAAASINRGLSQSSGVGLGLSQPESPIPPKPIRKDSPKVEQAPPRLPPKGARPLPEPPARQSIVSHPEPPRVTSPPPRVPSPLRSPSKHASDVSAMLTAFFGKERPTRRHYDTDAAEILMNRPVSTASIQTQRAQLFTLSPEGKRSPVPAHYERVLFEREMYICPHTFIDEYGRKVNEIYFWAGDEVPRTVVEDTYRFAAREARVFGGKLIALSQGKETSEFLQALGGIVIVRRGSSNKYDSLAPHILCGRRYLGQVAFDEVDFSPLSLCSGFPYLITQQGKCYLWKGKGSDIEELGCARLVGMDLALMGELLEVEEGYEPQNFWDIFGGGADANTRPISADHWRLKPNYDKYSGRLFVANADASEKSQIHEISPFSQMDLSSSNIYVLDAFFEIYIIVGGKSQSQYAAFHNALDFAQEYAILAAGMEDRPFVPVATVVLEGIPRDLKAVFRKWRDGNSPTRTVVPPTPEQLRQQQTEAELQLQKSNSVGSNKGSSGGLRRARSLKIVPLGLALRAVQE</sequence>
<feature type="compositionally biased region" description="Basic and acidic residues" evidence="1">
    <location>
        <begin position="867"/>
        <end position="879"/>
    </location>
</feature>
<feature type="compositionally biased region" description="Low complexity" evidence="1">
    <location>
        <begin position="1050"/>
        <end position="1061"/>
    </location>
</feature>
<evidence type="ECO:0000259" key="2">
    <source>
        <dbReference type="Pfam" id="PF13254"/>
    </source>
</evidence>
<dbReference type="InterPro" id="IPR029006">
    <property type="entry name" value="ADF-H/Gelsolin-like_dom_sf"/>
</dbReference>
<dbReference type="SMART" id="SM00262">
    <property type="entry name" value="GEL"/>
    <property type="match status" value="2"/>
</dbReference>
<feature type="compositionally biased region" description="Low complexity" evidence="1">
    <location>
        <begin position="1729"/>
        <end position="1738"/>
    </location>
</feature>
<feature type="compositionally biased region" description="Low complexity" evidence="1">
    <location>
        <begin position="1253"/>
        <end position="1266"/>
    </location>
</feature>
<dbReference type="GO" id="GO:0008154">
    <property type="term" value="P:actin polymerization or depolymerization"/>
    <property type="evidence" value="ECO:0007669"/>
    <property type="project" value="TreeGrafter"/>
</dbReference>
<feature type="compositionally biased region" description="Low complexity" evidence="1">
    <location>
        <begin position="730"/>
        <end position="748"/>
    </location>
</feature>
<organism evidence="4 5">
    <name type="scientific">Podospora australis</name>
    <dbReference type="NCBI Taxonomy" id="1536484"/>
    <lineage>
        <taxon>Eukaryota</taxon>
        <taxon>Fungi</taxon>
        <taxon>Dikarya</taxon>
        <taxon>Ascomycota</taxon>
        <taxon>Pezizomycotina</taxon>
        <taxon>Sordariomycetes</taxon>
        <taxon>Sordariomycetidae</taxon>
        <taxon>Sordariales</taxon>
        <taxon>Podosporaceae</taxon>
        <taxon>Podospora</taxon>
    </lineage>
</organism>
<reference evidence="4" key="1">
    <citation type="journal article" date="2023" name="Mol. Phylogenet. Evol.">
        <title>Genome-scale phylogeny and comparative genomics of the fungal order Sordariales.</title>
        <authorList>
            <person name="Hensen N."/>
            <person name="Bonometti L."/>
            <person name="Westerberg I."/>
            <person name="Brannstrom I.O."/>
            <person name="Guillou S."/>
            <person name="Cros-Aarteil S."/>
            <person name="Calhoun S."/>
            <person name="Haridas S."/>
            <person name="Kuo A."/>
            <person name="Mondo S."/>
            <person name="Pangilinan J."/>
            <person name="Riley R."/>
            <person name="LaButti K."/>
            <person name="Andreopoulos B."/>
            <person name="Lipzen A."/>
            <person name="Chen C."/>
            <person name="Yan M."/>
            <person name="Daum C."/>
            <person name="Ng V."/>
            <person name="Clum A."/>
            <person name="Steindorff A."/>
            <person name="Ohm R.A."/>
            <person name="Martin F."/>
            <person name="Silar P."/>
            <person name="Natvig D.O."/>
            <person name="Lalanne C."/>
            <person name="Gautier V."/>
            <person name="Ament-Velasquez S.L."/>
            <person name="Kruys A."/>
            <person name="Hutchinson M.I."/>
            <person name="Powell A.J."/>
            <person name="Barry K."/>
            <person name="Miller A.N."/>
            <person name="Grigoriev I.V."/>
            <person name="Debuchy R."/>
            <person name="Gladieux P."/>
            <person name="Hiltunen Thoren M."/>
            <person name="Johannesson H."/>
        </authorList>
    </citation>
    <scope>NUCLEOTIDE SEQUENCE</scope>
    <source>
        <strain evidence="4">PSN309</strain>
    </source>
</reference>
<feature type="compositionally biased region" description="Basic and acidic residues" evidence="1">
    <location>
        <begin position="13"/>
        <end position="50"/>
    </location>
</feature>
<evidence type="ECO:0000256" key="1">
    <source>
        <dbReference type="SAM" id="MobiDB-lite"/>
    </source>
</evidence>
<feature type="domain" description="DUF4045" evidence="2">
    <location>
        <begin position="2"/>
        <end position="675"/>
    </location>
</feature>
<dbReference type="InterPro" id="IPR007122">
    <property type="entry name" value="Villin/Gelsolin"/>
</dbReference>
<dbReference type="GO" id="GO:0015629">
    <property type="term" value="C:actin cytoskeleton"/>
    <property type="evidence" value="ECO:0007669"/>
    <property type="project" value="TreeGrafter"/>
</dbReference>
<dbReference type="Gene3D" id="3.40.20.10">
    <property type="entry name" value="Severin"/>
    <property type="match status" value="3"/>
</dbReference>
<feature type="compositionally biased region" description="Polar residues" evidence="1">
    <location>
        <begin position="372"/>
        <end position="389"/>
    </location>
</feature>
<feature type="region of interest" description="Disordered" evidence="1">
    <location>
        <begin position="1073"/>
        <end position="1335"/>
    </location>
</feature>
<feature type="compositionally biased region" description="Low complexity" evidence="1">
    <location>
        <begin position="480"/>
        <end position="492"/>
    </location>
</feature>
<dbReference type="Pfam" id="PF13254">
    <property type="entry name" value="DUF4045"/>
    <property type="match status" value="1"/>
</dbReference>